<dbReference type="EMBL" id="LAZR01027772">
    <property type="protein sequence ID" value="KKL64670.1"/>
    <property type="molecule type" value="Genomic_DNA"/>
</dbReference>
<gene>
    <name evidence="1" type="ORF">LCGC14_2162660</name>
</gene>
<dbReference type="AlphaFoldDB" id="A0A0F9G507"/>
<comment type="caution">
    <text evidence="1">The sequence shown here is derived from an EMBL/GenBank/DDBJ whole genome shotgun (WGS) entry which is preliminary data.</text>
</comment>
<accession>A0A0F9G507</accession>
<evidence type="ECO:0000313" key="1">
    <source>
        <dbReference type="EMBL" id="KKL64670.1"/>
    </source>
</evidence>
<protein>
    <submittedName>
        <fullName evidence="1">Uncharacterized protein</fullName>
    </submittedName>
</protein>
<name>A0A0F9G507_9ZZZZ</name>
<organism evidence="1">
    <name type="scientific">marine sediment metagenome</name>
    <dbReference type="NCBI Taxonomy" id="412755"/>
    <lineage>
        <taxon>unclassified sequences</taxon>
        <taxon>metagenomes</taxon>
        <taxon>ecological metagenomes</taxon>
    </lineage>
</organism>
<reference evidence="1" key="1">
    <citation type="journal article" date="2015" name="Nature">
        <title>Complex archaea that bridge the gap between prokaryotes and eukaryotes.</title>
        <authorList>
            <person name="Spang A."/>
            <person name="Saw J.H."/>
            <person name="Jorgensen S.L."/>
            <person name="Zaremba-Niedzwiedzka K."/>
            <person name="Martijn J."/>
            <person name="Lind A.E."/>
            <person name="van Eijk R."/>
            <person name="Schleper C."/>
            <person name="Guy L."/>
            <person name="Ettema T.J."/>
        </authorList>
    </citation>
    <scope>NUCLEOTIDE SEQUENCE</scope>
</reference>
<sequence length="107" mass="12837">MLCTCLKNAGILQETLSDFRELVTFTGRFLERVQFLCDSLLYFFLEKEKGAYRESPDMSLYTDFFDHKMFRELDVIHAITDRYPFHSLNEQYESWLCDKVLDEELLI</sequence>
<proteinExistence type="predicted"/>